<evidence type="ECO:0008006" key="4">
    <source>
        <dbReference type="Google" id="ProtNLM"/>
    </source>
</evidence>
<feature type="region of interest" description="Disordered" evidence="1">
    <location>
        <begin position="144"/>
        <end position="167"/>
    </location>
</feature>
<accession>A0A511ZIF3</accession>
<evidence type="ECO:0000313" key="3">
    <source>
        <dbReference type="Proteomes" id="UP000321558"/>
    </source>
</evidence>
<dbReference type="RefSeq" id="WP_147210220.1">
    <property type="nucleotide sequence ID" value="NZ_BJYM01000007.1"/>
</dbReference>
<dbReference type="Proteomes" id="UP000321558">
    <property type="component" value="Unassembled WGS sequence"/>
</dbReference>
<dbReference type="AlphaFoldDB" id="A0A511ZIF3"/>
<proteinExistence type="predicted"/>
<gene>
    <name evidence="2" type="ORF">OSO01_19560</name>
</gene>
<dbReference type="OrthoDB" id="2833863at2"/>
<dbReference type="EMBL" id="BJYM01000007">
    <property type="protein sequence ID" value="GEN87217.1"/>
    <property type="molecule type" value="Genomic_DNA"/>
</dbReference>
<keyword evidence="3" id="KW-1185">Reference proteome</keyword>
<sequence>MNKPKIPGGYILLSRKVIESEIWDKPPLYLKVWIYILSKTQHSAYKNLKRGQVFISIPEIIEACSYKVGFRIEKPTKKQIFGIIDWLRNPYEGNHEGNNEGPMIVTTKVTHGMVVEVCNYNVYQDPKNYEGNSESHTKVTTKELRREREGNNNNKNVKNDKNVKKNKELRSKLKFETHHLKLAELLFKKIKENNPNANKPNLESWADTFRKMMEIDKKSGKEIQDLILWSQQNHFWHMNILSAGKLRKQFNRLSLEMKEDQKPKSNVVQFNKKEAEDDGYNYGF</sequence>
<feature type="compositionally biased region" description="Basic and acidic residues" evidence="1">
    <location>
        <begin position="157"/>
        <end position="167"/>
    </location>
</feature>
<evidence type="ECO:0000313" key="2">
    <source>
        <dbReference type="EMBL" id="GEN87217.1"/>
    </source>
</evidence>
<reference evidence="2 3" key="1">
    <citation type="submission" date="2019-07" db="EMBL/GenBank/DDBJ databases">
        <title>Whole genome shotgun sequence of Oceanobacillus sojae NBRC 105379.</title>
        <authorList>
            <person name="Hosoyama A."/>
            <person name="Uohara A."/>
            <person name="Ohji S."/>
            <person name="Ichikawa N."/>
        </authorList>
    </citation>
    <scope>NUCLEOTIDE SEQUENCE [LARGE SCALE GENOMIC DNA]</scope>
    <source>
        <strain evidence="2 3">NBRC 105379</strain>
    </source>
</reference>
<organism evidence="2 3">
    <name type="scientific">Oceanobacillus sojae</name>
    <dbReference type="NCBI Taxonomy" id="582851"/>
    <lineage>
        <taxon>Bacteria</taxon>
        <taxon>Bacillati</taxon>
        <taxon>Bacillota</taxon>
        <taxon>Bacilli</taxon>
        <taxon>Bacillales</taxon>
        <taxon>Bacillaceae</taxon>
        <taxon>Oceanobacillus</taxon>
    </lineage>
</organism>
<evidence type="ECO:0000256" key="1">
    <source>
        <dbReference type="SAM" id="MobiDB-lite"/>
    </source>
</evidence>
<feature type="region of interest" description="Disordered" evidence="1">
    <location>
        <begin position="261"/>
        <end position="284"/>
    </location>
</feature>
<comment type="caution">
    <text evidence="2">The sequence shown here is derived from an EMBL/GenBank/DDBJ whole genome shotgun (WGS) entry which is preliminary data.</text>
</comment>
<name>A0A511ZIF3_9BACI</name>
<protein>
    <recommendedName>
        <fullName evidence="4">Replication protein</fullName>
    </recommendedName>
</protein>